<keyword evidence="6" id="KW-0863">Zinc-finger</keyword>
<dbReference type="InterPro" id="IPR040706">
    <property type="entry name" value="Zf-MYST"/>
</dbReference>
<dbReference type="EC" id="2.3.1.48" evidence="3"/>
<evidence type="ECO:0000256" key="8">
    <source>
        <dbReference type="ARBA" id="ARBA00022990"/>
    </source>
</evidence>
<feature type="active site" description="Proton donor/acceptor" evidence="14">
    <location>
        <position position="291"/>
    </location>
</feature>
<keyword evidence="10" id="KW-0804">Transcription</keyword>
<feature type="region of interest" description="Disordered" evidence="15">
    <location>
        <begin position="383"/>
        <end position="402"/>
    </location>
</feature>
<feature type="non-terminal residue" evidence="17">
    <location>
        <position position="1"/>
    </location>
</feature>
<comment type="similarity">
    <text evidence="2">Belongs to the MYST (SAS/MOZ) family.</text>
</comment>
<evidence type="ECO:0000313" key="18">
    <source>
        <dbReference type="Proteomes" id="UP000281677"/>
    </source>
</evidence>
<evidence type="ECO:0000256" key="14">
    <source>
        <dbReference type="PIRSR" id="PIRSR602717-51"/>
    </source>
</evidence>
<keyword evidence="5" id="KW-0479">Metal-binding</keyword>
<evidence type="ECO:0000256" key="5">
    <source>
        <dbReference type="ARBA" id="ARBA00022723"/>
    </source>
</evidence>
<evidence type="ECO:0000256" key="15">
    <source>
        <dbReference type="SAM" id="MobiDB-lite"/>
    </source>
</evidence>
<dbReference type="AlphaFoldDB" id="A0A3M7IRJ1"/>
<feature type="region of interest" description="Disordered" evidence="15">
    <location>
        <begin position="18"/>
        <end position="88"/>
    </location>
</feature>
<evidence type="ECO:0000256" key="3">
    <source>
        <dbReference type="ARBA" id="ARBA00013184"/>
    </source>
</evidence>
<keyword evidence="4" id="KW-0808">Transferase</keyword>
<dbReference type="GO" id="GO:0005634">
    <property type="term" value="C:nucleus"/>
    <property type="evidence" value="ECO:0007669"/>
    <property type="project" value="UniProtKB-SubCell"/>
</dbReference>
<dbReference type="InterPro" id="IPR050603">
    <property type="entry name" value="MYST_HAT"/>
</dbReference>
<evidence type="ECO:0000259" key="16">
    <source>
        <dbReference type="PROSITE" id="PS51726"/>
    </source>
</evidence>
<dbReference type="OrthoDB" id="787137at2759"/>
<organism evidence="17 18">
    <name type="scientific">Hortaea werneckii</name>
    <name type="common">Black yeast</name>
    <name type="synonym">Cladosporium werneckii</name>
    <dbReference type="NCBI Taxonomy" id="91943"/>
    <lineage>
        <taxon>Eukaryota</taxon>
        <taxon>Fungi</taxon>
        <taxon>Dikarya</taxon>
        <taxon>Ascomycota</taxon>
        <taxon>Pezizomycotina</taxon>
        <taxon>Dothideomycetes</taxon>
        <taxon>Dothideomycetidae</taxon>
        <taxon>Mycosphaerellales</taxon>
        <taxon>Teratosphaeriaceae</taxon>
        <taxon>Hortaea</taxon>
    </lineage>
</organism>
<dbReference type="InterPro" id="IPR002717">
    <property type="entry name" value="HAT_MYST-type"/>
</dbReference>
<evidence type="ECO:0000256" key="13">
    <source>
        <dbReference type="ARBA" id="ARBA00045805"/>
    </source>
</evidence>
<evidence type="ECO:0000256" key="10">
    <source>
        <dbReference type="ARBA" id="ARBA00023163"/>
    </source>
</evidence>
<reference evidence="17 18" key="1">
    <citation type="journal article" date="2018" name="BMC Genomics">
        <title>Genomic evidence for intraspecific hybridization in a clonal and extremely halotolerant yeast.</title>
        <authorList>
            <person name="Gostincar C."/>
            <person name="Stajich J.E."/>
            <person name="Zupancic J."/>
            <person name="Zalar P."/>
            <person name="Gunde-Cimerman N."/>
        </authorList>
    </citation>
    <scope>NUCLEOTIDE SEQUENCE [LARGE SCALE GENOMIC DNA]</scope>
    <source>
        <strain evidence="17 18">EXF-120</strain>
    </source>
</reference>
<evidence type="ECO:0000313" key="17">
    <source>
        <dbReference type="EMBL" id="RMZ27982.1"/>
    </source>
</evidence>
<evidence type="ECO:0000256" key="11">
    <source>
        <dbReference type="ARBA" id="ARBA00023242"/>
    </source>
</evidence>
<gene>
    <name evidence="17" type="ORF">D0859_07950</name>
</gene>
<dbReference type="Proteomes" id="UP000281677">
    <property type="component" value="Unassembled WGS sequence"/>
</dbReference>
<evidence type="ECO:0000256" key="12">
    <source>
        <dbReference type="ARBA" id="ARBA00023315"/>
    </source>
</evidence>
<keyword evidence="12" id="KW-0012">Acyltransferase</keyword>
<dbReference type="InterPro" id="IPR036388">
    <property type="entry name" value="WH-like_DNA-bd_sf"/>
</dbReference>
<dbReference type="Pfam" id="PF17772">
    <property type="entry name" value="zf-MYST"/>
    <property type="match status" value="1"/>
</dbReference>
<keyword evidence="9" id="KW-0805">Transcription regulation</keyword>
<accession>A0A3M7IRJ1</accession>
<evidence type="ECO:0000256" key="7">
    <source>
        <dbReference type="ARBA" id="ARBA00022833"/>
    </source>
</evidence>
<feature type="compositionally biased region" description="Acidic residues" evidence="15">
    <location>
        <begin position="385"/>
        <end position="402"/>
    </location>
</feature>
<comment type="caution">
    <text evidence="17">The sequence shown here is derived from an EMBL/GenBank/DDBJ whole genome shotgun (WGS) entry which is preliminary data.</text>
</comment>
<dbReference type="Gene3D" id="3.30.60.60">
    <property type="entry name" value="N-acetyl transferase-like"/>
    <property type="match status" value="1"/>
</dbReference>
<comment type="subcellular location">
    <subcellularLocation>
        <location evidence="1">Nucleus</location>
    </subcellularLocation>
</comment>
<protein>
    <recommendedName>
        <fullName evidence="3">histone acetyltransferase</fullName>
        <ecNumber evidence="3">2.3.1.48</ecNumber>
    </recommendedName>
</protein>
<dbReference type="PROSITE" id="PS51726">
    <property type="entry name" value="MYST_HAT"/>
    <property type="match status" value="1"/>
</dbReference>
<evidence type="ECO:0000256" key="6">
    <source>
        <dbReference type="ARBA" id="ARBA00022771"/>
    </source>
</evidence>
<dbReference type="GO" id="GO:0008270">
    <property type="term" value="F:zinc ion binding"/>
    <property type="evidence" value="ECO:0007669"/>
    <property type="project" value="UniProtKB-KW"/>
</dbReference>
<dbReference type="VEuPathDB" id="FungiDB:BTJ68_00894"/>
<dbReference type="EMBL" id="QWIT01000224">
    <property type="protein sequence ID" value="RMZ27982.1"/>
    <property type="molecule type" value="Genomic_DNA"/>
</dbReference>
<dbReference type="GO" id="GO:0006355">
    <property type="term" value="P:regulation of DNA-templated transcription"/>
    <property type="evidence" value="ECO:0007669"/>
    <property type="project" value="InterPro"/>
</dbReference>
<feature type="domain" description="MYST-type HAT" evidence="16">
    <location>
        <begin position="88"/>
        <end position="371"/>
    </location>
</feature>
<dbReference type="GO" id="GO:0046972">
    <property type="term" value="F:histone H4K16 acetyltransferase activity"/>
    <property type="evidence" value="ECO:0007669"/>
    <property type="project" value="TreeGrafter"/>
</dbReference>
<dbReference type="PANTHER" id="PTHR10615">
    <property type="entry name" value="HISTONE ACETYLTRANSFERASE"/>
    <property type="match status" value="1"/>
</dbReference>
<dbReference type="PANTHER" id="PTHR10615:SF219">
    <property type="entry name" value="HISTONE ACETYLTRANSFERASE KAT5"/>
    <property type="match status" value="1"/>
</dbReference>
<dbReference type="GO" id="GO:0035267">
    <property type="term" value="C:NuA4 histone acetyltransferase complex"/>
    <property type="evidence" value="ECO:0007669"/>
    <property type="project" value="TreeGrafter"/>
</dbReference>
<dbReference type="InterPro" id="IPR016181">
    <property type="entry name" value="Acyl_CoA_acyltransferase"/>
</dbReference>
<dbReference type="Gene3D" id="1.10.10.10">
    <property type="entry name" value="Winged helix-like DNA-binding domain superfamily/Winged helix DNA-binding domain"/>
    <property type="match status" value="1"/>
</dbReference>
<keyword evidence="11" id="KW-0539">Nucleus</keyword>
<proteinExistence type="inferred from homology"/>
<name>A0A3M7IRJ1_HORWE</name>
<feature type="compositionally biased region" description="Polar residues" evidence="15">
    <location>
        <begin position="33"/>
        <end position="47"/>
    </location>
</feature>
<evidence type="ECO:0000256" key="4">
    <source>
        <dbReference type="ARBA" id="ARBA00022679"/>
    </source>
</evidence>
<evidence type="ECO:0000256" key="9">
    <source>
        <dbReference type="ARBA" id="ARBA00023015"/>
    </source>
</evidence>
<dbReference type="SUPFAM" id="SSF55729">
    <property type="entry name" value="Acyl-CoA N-acyltransferases (Nat)"/>
    <property type="match status" value="1"/>
</dbReference>
<feature type="compositionally biased region" description="Low complexity" evidence="15">
    <location>
        <begin position="63"/>
        <end position="81"/>
    </location>
</feature>
<dbReference type="Pfam" id="PF01853">
    <property type="entry name" value="MOZ_SAS"/>
    <property type="match status" value="1"/>
</dbReference>
<evidence type="ECO:0000256" key="1">
    <source>
        <dbReference type="ARBA" id="ARBA00004123"/>
    </source>
</evidence>
<comment type="function">
    <text evidence="13">Catalytic component of the NuA4 histone acetyltransferase (HAT) complex which is involved in epigenetic transcriptional activation of selected genes principally by acetylation of nucleosomal histones H4, H3, H2B, H2A and H2A variant H2A.Z. Acetylates histone H4 to form H4K5ac, H4K8ac, H4K12ac and H4K16ac, histone H3 to form H3K14ac, and histone H2A to form H2AK4ac and H2AK7ac. The NuA4 complex is involved in the DNA damage response and is required for chromosome segregation. The NuA4 complex plays a direct role in repair of DNA double-strand breaks (DSBs) through homologous recombination. Recruitment to promoters depends on H3K4me. Also acetylates non-histone proteins. In addition to protein acetyltransferase, can use different acyl-CoA substrates, such as 2-hydroxyisobutanoyl-CoA (2-hydroxyisobutyryl-CoA) or (2E)-butenoyl-CoA (crotonyl-CoA), and is able to mediate protein 2-hydroxyisobutyrylation and crotonylation, respectively.</text>
</comment>
<keyword evidence="7" id="KW-0862">Zinc</keyword>
<sequence>HRSAESLIDIHAASYPPLASASHHPITSRRGASPQSRPATASRSPSQFYPRGAPDNGAAQPITAVTMPPTSPSTVLSPTRPANRPPASMQGSVANLFLGNLHIKPWYPSFYPEDLVGGRKAERLYVCQWCFRYTPEIMKYSAHCACFLLGFESRGTMRTDGESKKVCPLREEPAPGRVVYEKGDYIIHELDGEEHKLYAQNLSLLSKLFLDTKSVFFDVSTFLYYPLLLKTDSHPYGQVVGFFSKEKMSWDNNNVACILIFPPWQKRGLGQVLIAASYVLGRREGRFGGPEKPLSQLGRKGYIVYWCGEVYRYLMSCHLKKTVTIKDISEETYIMQEDVVAALREMDVVESRKTASGSVVVNKAKLRAWAEKVGVSTEPLIDENAFVEDEESEEDFESGSDE</sequence>
<evidence type="ECO:0000256" key="2">
    <source>
        <dbReference type="ARBA" id="ARBA00010107"/>
    </source>
</evidence>
<keyword evidence="8" id="KW-0007">Acetylation</keyword>
<dbReference type="Gene3D" id="3.40.630.30">
    <property type="match status" value="1"/>
</dbReference>